<protein>
    <recommendedName>
        <fullName evidence="4 8">L-ectoine synthase</fullName>
        <ecNumber evidence="3 8">4.2.1.108</ecNumber>
    </recommendedName>
    <alternativeName>
        <fullName evidence="6 8">N-acetyldiaminobutyrate dehydratase</fullName>
    </alternativeName>
</protein>
<evidence type="ECO:0000256" key="2">
    <source>
        <dbReference type="ARBA" id="ARBA00009637"/>
    </source>
</evidence>
<evidence type="ECO:0000256" key="7">
    <source>
        <dbReference type="ARBA" id="ARBA00048714"/>
    </source>
</evidence>
<comment type="catalytic activity">
    <reaction evidence="7 8">
        <text>(2S)-4-acetamido-2-aminobutanoate = L-ectoine + H2O</text>
        <dbReference type="Rhea" id="RHEA:17281"/>
        <dbReference type="ChEBI" id="CHEBI:15377"/>
        <dbReference type="ChEBI" id="CHEBI:58515"/>
        <dbReference type="ChEBI" id="CHEBI:58929"/>
        <dbReference type="EC" id="4.2.1.108"/>
    </reaction>
</comment>
<dbReference type="NCBIfam" id="NF009806">
    <property type="entry name" value="PRK13290.1"/>
    <property type="match status" value="1"/>
</dbReference>
<dbReference type="InterPro" id="IPR010462">
    <property type="entry name" value="Ectoine_synth"/>
</dbReference>
<dbReference type="PANTHER" id="PTHR39289:SF1">
    <property type="entry name" value="L-ECTOINE SYNTHASE"/>
    <property type="match status" value="1"/>
</dbReference>
<dbReference type="Gene3D" id="2.60.120.10">
    <property type="entry name" value="Jelly Rolls"/>
    <property type="match status" value="1"/>
</dbReference>
<comment type="function">
    <text evidence="8">Catalyzes the circularization of gamma-N-acetyl-alpha,gamma-diaminobutyric acid (ADABA) to ectoine (1,4,5,6-tetrahydro-2-methyl-4-pyrimidine carboxylic acid), which is an excellent osmoprotectant.</text>
</comment>
<reference evidence="9 10" key="1">
    <citation type="submission" date="2018-07" db="EMBL/GenBank/DDBJ databases">
        <authorList>
            <person name="Peeters C."/>
        </authorList>
    </citation>
    <scope>NUCLEOTIDE SEQUENCE [LARGE SCALE GENOMIC DNA]</scope>
    <source>
        <strain evidence="9 10">LMG 3411</strain>
    </source>
</reference>
<evidence type="ECO:0000313" key="9">
    <source>
        <dbReference type="EMBL" id="SSW66461.1"/>
    </source>
</evidence>
<keyword evidence="5 8" id="KW-0456">Lyase</keyword>
<dbReference type="InterPro" id="IPR011051">
    <property type="entry name" value="RmlC_Cupin_sf"/>
</dbReference>
<evidence type="ECO:0000256" key="5">
    <source>
        <dbReference type="ARBA" id="ARBA00023239"/>
    </source>
</evidence>
<comment type="pathway">
    <text evidence="1 8">Amine and polyamine biosynthesis; ectoine biosynthesis; L-ectoine from L-aspartate 4-semialdehyde: step 3/3.</text>
</comment>
<comment type="similarity">
    <text evidence="2 8">Belongs to the ectoine synthase family.</text>
</comment>
<gene>
    <name evidence="9" type="primary">ectC_1</name>
    <name evidence="8" type="synonym">ectC</name>
    <name evidence="9" type="ORF">AGI3411_02556</name>
</gene>
<name>A0A446CF55_9BURK</name>
<evidence type="ECO:0000256" key="6">
    <source>
        <dbReference type="ARBA" id="ARBA00033271"/>
    </source>
</evidence>
<dbReference type="EMBL" id="UFQB01000009">
    <property type="protein sequence ID" value="SSW66461.1"/>
    <property type="molecule type" value="Genomic_DNA"/>
</dbReference>
<evidence type="ECO:0000256" key="4">
    <source>
        <dbReference type="ARBA" id="ARBA00019707"/>
    </source>
</evidence>
<accession>A0A446CF55</accession>
<proteinExistence type="inferred from homology"/>
<evidence type="ECO:0000256" key="3">
    <source>
        <dbReference type="ARBA" id="ARBA00013192"/>
    </source>
</evidence>
<evidence type="ECO:0000313" key="10">
    <source>
        <dbReference type="Proteomes" id="UP000289184"/>
    </source>
</evidence>
<evidence type="ECO:0000256" key="8">
    <source>
        <dbReference type="HAMAP-Rule" id="MF_01255"/>
    </source>
</evidence>
<dbReference type="GO" id="GO:0033990">
    <property type="term" value="F:ectoine synthase activity"/>
    <property type="evidence" value="ECO:0007669"/>
    <property type="project" value="UniProtKB-EC"/>
</dbReference>
<evidence type="ECO:0000256" key="1">
    <source>
        <dbReference type="ARBA" id="ARBA00005181"/>
    </source>
</evidence>
<dbReference type="EC" id="4.2.1.108" evidence="3 8"/>
<dbReference type="SUPFAM" id="SSF51182">
    <property type="entry name" value="RmlC-like cupins"/>
    <property type="match status" value="1"/>
</dbReference>
<dbReference type="UniPathway" id="UPA00067">
    <property type="reaction ID" value="UER00123"/>
</dbReference>
<dbReference type="OrthoDB" id="9801830at2"/>
<dbReference type="PANTHER" id="PTHR39289">
    <property type="match status" value="1"/>
</dbReference>
<keyword evidence="10" id="KW-1185">Reference proteome</keyword>
<dbReference type="Pfam" id="PF06339">
    <property type="entry name" value="Ectoine_synth"/>
    <property type="match status" value="1"/>
</dbReference>
<dbReference type="Proteomes" id="UP000289184">
    <property type="component" value="Unassembled WGS sequence"/>
</dbReference>
<dbReference type="InterPro" id="IPR014710">
    <property type="entry name" value="RmlC-like_jellyroll"/>
</dbReference>
<dbReference type="AlphaFoldDB" id="A0A446CF55"/>
<dbReference type="GO" id="GO:0019491">
    <property type="term" value="P:ectoine biosynthetic process"/>
    <property type="evidence" value="ECO:0007669"/>
    <property type="project" value="UniProtKB-UniRule"/>
</dbReference>
<organism evidence="9 10">
    <name type="scientific">Achromobacter agilis</name>
    <dbReference type="NCBI Taxonomy" id="1353888"/>
    <lineage>
        <taxon>Bacteria</taxon>
        <taxon>Pseudomonadati</taxon>
        <taxon>Pseudomonadota</taxon>
        <taxon>Betaproteobacteria</taxon>
        <taxon>Burkholderiales</taxon>
        <taxon>Alcaligenaceae</taxon>
        <taxon>Achromobacter</taxon>
    </lineage>
</organism>
<dbReference type="HAMAP" id="MF_01255">
    <property type="entry name" value="Ectoine_synth"/>
    <property type="match status" value="1"/>
</dbReference>
<sequence length="133" mass="15092">MIVIHSDELTDTERHARGPGWESKRIIVKRDGIGYSVHETRVFEGAELRLHYKHHYEANYCMEGEGEVEDVATGTVHAIRPGTLYALDKNDQHVLRAVKGDLRLVCVFNPPLSGQETHRADGSYAEPEREQRA</sequence>
<dbReference type="CDD" id="cd06978">
    <property type="entry name" value="cupin_EctC"/>
    <property type="match status" value="1"/>
</dbReference>
<dbReference type="RefSeq" id="WP_129527757.1">
    <property type="nucleotide sequence ID" value="NZ_UFQB01000009.1"/>
</dbReference>